<sequence>MFLSDKAVGLEKDQDLNINYMVEDLARRLKQRRERENSLDYESFKKHVPFNSSIQKIENSVNGSSQAHDFDKVPYSSQNVRMSRNNERVRFEDEFPNQDKIVKLQPMRRSIDKGVLGTSQMPGPSSDEAYLTLSARSRTSNSQESSRYPTISNQRRKIFAPEDLNEISKFFEVSPNGINKTGRYRSPSFDQQRSDYSSIHPLQRNPNTNNFFYDPRSSKSQYGGPSNGALSTAQAAPPYGKPVNYNCVRDERYDYDIDYERERDPSRLRCKCGETSIRRRRRRSCHCEDFYPMPSCCFLHNDF</sequence>
<name>A0A0N1IAS2_PAPMA</name>
<dbReference type="Proteomes" id="UP000053240">
    <property type="component" value="Unassembled WGS sequence"/>
</dbReference>
<evidence type="ECO:0000256" key="1">
    <source>
        <dbReference type="SAM" id="MobiDB-lite"/>
    </source>
</evidence>
<organism evidence="2 3">
    <name type="scientific">Papilio machaon</name>
    <name type="common">Old World swallowtail butterfly</name>
    <dbReference type="NCBI Taxonomy" id="76193"/>
    <lineage>
        <taxon>Eukaryota</taxon>
        <taxon>Metazoa</taxon>
        <taxon>Ecdysozoa</taxon>
        <taxon>Arthropoda</taxon>
        <taxon>Hexapoda</taxon>
        <taxon>Insecta</taxon>
        <taxon>Pterygota</taxon>
        <taxon>Neoptera</taxon>
        <taxon>Endopterygota</taxon>
        <taxon>Lepidoptera</taxon>
        <taxon>Glossata</taxon>
        <taxon>Ditrysia</taxon>
        <taxon>Papilionoidea</taxon>
        <taxon>Papilionidae</taxon>
        <taxon>Papilioninae</taxon>
        <taxon>Papilio</taxon>
    </lineage>
</organism>
<feature type="compositionally biased region" description="Polar residues" evidence="1">
    <location>
        <begin position="188"/>
        <end position="197"/>
    </location>
</feature>
<reference evidence="2 3" key="1">
    <citation type="journal article" date="2015" name="Nat. Commun.">
        <title>Outbred genome sequencing and CRISPR/Cas9 gene editing in butterflies.</title>
        <authorList>
            <person name="Li X."/>
            <person name="Fan D."/>
            <person name="Zhang W."/>
            <person name="Liu G."/>
            <person name="Zhang L."/>
            <person name="Zhao L."/>
            <person name="Fang X."/>
            <person name="Chen L."/>
            <person name="Dong Y."/>
            <person name="Chen Y."/>
            <person name="Ding Y."/>
            <person name="Zhao R."/>
            <person name="Feng M."/>
            <person name="Zhu Y."/>
            <person name="Feng Y."/>
            <person name="Jiang X."/>
            <person name="Zhu D."/>
            <person name="Xiang H."/>
            <person name="Feng X."/>
            <person name="Li S."/>
            <person name="Wang J."/>
            <person name="Zhang G."/>
            <person name="Kronforst M.R."/>
            <person name="Wang W."/>
        </authorList>
    </citation>
    <scope>NUCLEOTIDE SEQUENCE [LARGE SCALE GENOMIC DNA]</scope>
    <source>
        <strain evidence="2">Ya'a_city_454_Pm</strain>
        <tissue evidence="2">Whole body</tissue>
    </source>
</reference>
<protein>
    <submittedName>
        <fullName evidence="2">Uncharacterized protein</fullName>
    </submittedName>
</protein>
<gene>
    <name evidence="2" type="ORF">RR48_03213</name>
</gene>
<dbReference type="InParanoid" id="A0A0N1IAS2"/>
<dbReference type="EMBL" id="KQ460296">
    <property type="protein sequence ID" value="KPJ16296.1"/>
    <property type="molecule type" value="Genomic_DNA"/>
</dbReference>
<keyword evidence="3" id="KW-1185">Reference proteome</keyword>
<dbReference type="AlphaFoldDB" id="A0A0N1IAS2"/>
<accession>A0A0N1IAS2</accession>
<evidence type="ECO:0000313" key="3">
    <source>
        <dbReference type="Proteomes" id="UP000053240"/>
    </source>
</evidence>
<proteinExistence type="predicted"/>
<feature type="region of interest" description="Disordered" evidence="1">
    <location>
        <begin position="181"/>
        <end position="207"/>
    </location>
</feature>
<evidence type="ECO:0000313" key="2">
    <source>
        <dbReference type="EMBL" id="KPJ16296.1"/>
    </source>
</evidence>